<accession>A0ABV2UHD5</accession>
<organism evidence="4 5">
    <name type="scientific">Streptomyces sp. 900116325</name>
    <dbReference type="NCBI Taxonomy" id="3154295"/>
    <lineage>
        <taxon>Bacteria</taxon>
        <taxon>Bacillati</taxon>
        <taxon>Actinomycetota</taxon>
        <taxon>Actinomycetes</taxon>
        <taxon>Kitasatosporales</taxon>
        <taxon>Streptomycetaceae</taxon>
        <taxon>Streptomyces</taxon>
    </lineage>
</organism>
<protein>
    <submittedName>
        <fullName evidence="4">LuxR C-terminal-related transcriptional regulator</fullName>
    </submittedName>
</protein>
<dbReference type="SUPFAM" id="SSF46894">
    <property type="entry name" value="C-terminal effector domain of the bipartite response regulators"/>
    <property type="match status" value="1"/>
</dbReference>
<reference evidence="4 5" key="1">
    <citation type="submission" date="2024-06" db="EMBL/GenBank/DDBJ databases">
        <title>The Natural Products Discovery Center: Release of the First 8490 Sequenced Strains for Exploring Actinobacteria Biosynthetic Diversity.</title>
        <authorList>
            <person name="Kalkreuter E."/>
            <person name="Kautsar S.A."/>
            <person name="Yang D."/>
            <person name="Bader C.D."/>
            <person name="Teijaro C.N."/>
            <person name="Fluegel L."/>
            <person name="Davis C.M."/>
            <person name="Simpson J.R."/>
            <person name="Lauterbach L."/>
            <person name="Steele A.D."/>
            <person name="Gui C."/>
            <person name="Meng S."/>
            <person name="Li G."/>
            <person name="Viehrig K."/>
            <person name="Ye F."/>
            <person name="Su P."/>
            <person name="Kiefer A.F."/>
            <person name="Nichols A."/>
            <person name="Cepeda A.J."/>
            <person name="Yan W."/>
            <person name="Fan B."/>
            <person name="Jiang Y."/>
            <person name="Adhikari A."/>
            <person name="Zheng C.-J."/>
            <person name="Schuster L."/>
            <person name="Cowan T.M."/>
            <person name="Smanski M.J."/>
            <person name="Chevrette M.G."/>
            <person name="De Carvalho L.P.S."/>
            <person name="Shen B."/>
        </authorList>
    </citation>
    <scope>NUCLEOTIDE SEQUENCE [LARGE SCALE GENOMIC DNA]</scope>
    <source>
        <strain evidence="4 5">NPDC005137</strain>
    </source>
</reference>
<evidence type="ECO:0000256" key="2">
    <source>
        <dbReference type="ARBA" id="ARBA00022840"/>
    </source>
</evidence>
<dbReference type="SMART" id="SM00421">
    <property type="entry name" value="HTH_LUXR"/>
    <property type="match status" value="1"/>
</dbReference>
<sequence>MTSAFVGRDGAFADVTQALRSGRSLVLIEGEPGIGKTRLLDEALRGFADHSVLLAPCLPVGEPFPLGPVVDGVRRLRPMPSRLEFSPLAGALRPLFPEWVGELPPALEALEDPRATRHRLLRAMTELLEVLGVSILVIEDAHWADSATLEWLLSLCASGDLCTSIVLTYRPHDVPEGSLVRRLIARRPVGMSVARVELQPLDVRQTGELVRSILGADEVSEQFATLLHQRTDGIPLALEETIRSMRERRDIVHRHGEWTRRTLSELRVSPTLRDSVLERVERLSDEARRTLEAAAVLGEPADMDLLSAVAGVDGETARRGAARGLAAGLLRDVDGGRLAFRHVLDATAVADAIPASERWQLHRRAAENLRNRDPRPVTRLMWHLREANDLSGWSICAEQAADLAWESGDDHTAVTLLLDVLSGVEHSVQAQVRLARKTGRYAAAGGASFSAAATNVTTALRTVLAHPDLPADDRGEIRLLLGRLLLQLGQFDVVYQEVEAAVPDLAARPVLAAKAMLSLAMPRGPWPVSTHLEWLERANELIPQVRSRVELMEFAVDRASILLMLGEEAGWQVAREVMVDAGTVDERRQIARALVNFGHLAISWGLYPQAQQFLTDAVEEIHAAGYSRLLEIVSSTQARLDWYVGAWHDLAETTTAVSKSADSLHEARIEADGILALLDMAEGRQVAGKRRLRDLLDETGRRGMVDAMIVPAAALGRSALLDGALDETLEVTADLVATIARKSLWLWATEVLPVRVEALVTAGADADVDALLGQFALWLDGRKAPAPAAALATCHAVVAEARHRENAADLFADAAAAWAALPRPYDELLALERRGRCLIMAGLQDEALALLTDTERRLRGLGAKRDADRVARILREQGAEVVRTWRRGPQGYGDRLSPRELEAVELAARGMTNRQIAEALYISHRTVGQHLSKAMRKLGVSSRTALVVAASTAGLLAAPEQDASDGDR</sequence>
<dbReference type="PANTHER" id="PTHR16305">
    <property type="entry name" value="TESTICULAR SOLUBLE ADENYLYL CYCLASE"/>
    <property type="match status" value="1"/>
</dbReference>
<dbReference type="InterPro" id="IPR036388">
    <property type="entry name" value="WH-like_DNA-bd_sf"/>
</dbReference>
<dbReference type="RefSeq" id="WP_356711943.1">
    <property type="nucleotide sequence ID" value="NZ_JBEXIP010000035.1"/>
</dbReference>
<evidence type="ECO:0000256" key="1">
    <source>
        <dbReference type="ARBA" id="ARBA00022741"/>
    </source>
</evidence>
<dbReference type="InterPro" id="IPR016032">
    <property type="entry name" value="Sig_transdc_resp-reg_C-effctor"/>
</dbReference>
<dbReference type="EMBL" id="JBEXIP010000035">
    <property type="protein sequence ID" value="MET8437258.1"/>
    <property type="molecule type" value="Genomic_DNA"/>
</dbReference>
<evidence type="ECO:0000259" key="3">
    <source>
        <dbReference type="PROSITE" id="PS50043"/>
    </source>
</evidence>
<evidence type="ECO:0000313" key="4">
    <source>
        <dbReference type="EMBL" id="MET8437258.1"/>
    </source>
</evidence>
<dbReference type="PANTHER" id="PTHR16305:SF35">
    <property type="entry name" value="TRANSCRIPTIONAL ACTIVATOR DOMAIN"/>
    <property type="match status" value="1"/>
</dbReference>
<name>A0ABV2UHD5_9ACTN</name>
<keyword evidence="2" id="KW-0067">ATP-binding</keyword>
<keyword evidence="1" id="KW-0547">Nucleotide-binding</keyword>
<dbReference type="Gene3D" id="1.10.10.10">
    <property type="entry name" value="Winged helix-like DNA-binding domain superfamily/Winged helix DNA-binding domain"/>
    <property type="match status" value="1"/>
</dbReference>
<gene>
    <name evidence="4" type="ORF">ABZV61_31775</name>
</gene>
<dbReference type="InterPro" id="IPR027417">
    <property type="entry name" value="P-loop_NTPase"/>
</dbReference>
<keyword evidence="5" id="KW-1185">Reference proteome</keyword>
<comment type="caution">
    <text evidence="4">The sequence shown here is derived from an EMBL/GenBank/DDBJ whole genome shotgun (WGS) entry which is preliminary data.</text>
</comment>
<dbReference type="InterPro" id="IPR041664">
    <property type="entry name" value="AAA_16"/>
</dbReference>
<proteinExistence type="predicted"/>
<dbReference type="Pfam" id="PF13191">
    <property type="entry name" value="AAA_16"/>
    <property type="match status" value="1"/>
</dbReference>
<dbReference type="PROSITE" id="PS50043">
    <property type="entry name" value="HTH_LUXR_2"/>
    <property type="match status" value="1"/>
</dbReference>
<dbReference type="PRINTS" id="PR00038">
    <property type="entry name" value="HTHLUXR"/>
</dbReference>
<evidence type="ECO:0000313" key="5">
    <source>
        <dbReference type="Proteomes" id="UP001550044"/>
    </source>
</evidence>
<dbReference type="InterPro" id="IPR000792">
    <property type="entry name" value="Tscrpt_reg_LuxR_C"/>
</dbReference>
<dbReference type="Proteomes" id="UP001550044">
    <property type="component" value="Unassembled WGS sequence"/>
</dbReference>
<feature type="domain" description="HTH luxR-type" evidence="3">
    <location>
        <begin position="889"/>
        <end position="954"/>
    </location>
</feature>
<dbReference type="Pfam" id="PF00196">
    <property type="entry name" value="GerE"/>
    <property type="match status" value="1"/>
</dbReference>
<dbReference type="SUPFAM" id="SSF52540">
    <property type="entry name" value="P-loop containing nucleoside triphosphate hydrolases"/>
    <property type="match status" value="1"/>
</dbReference>
<dbReference type="CDD" id="cd06170">
    <property type="entry name" value="LuxR_C_like"/>
    <property type="match status" value="1"/>
</dbReference>